<dbReference type="PANTHER" id="PTHR43196:SF2">
    <property type="entry name" value="PHOSPHOADENOSINE PHOSPHOSULFATE REDUCTASE"/>
    <property type="match status" value="1"/>
</dbReference>
<dbReference type="InterPro" id="IPR014729">
    <property type="entry name" value="Rossmann-like_a/b/a_fold"/>
</dbReference>
<sequence>MDSLRCRRSDMAALAAYDRILIAFSGGKDSLACLLHLLALGVDPSRIELHHHEVDGRGASFMDWPVTPAYVAALADHFGLPLYFSWREGGFRREMERDGDPTAPVLFETPGGQLGRTGGAGPPGVRGRFPQVSADLSVRWCSPALKIDVLASAIRGQTRFEDGRTLVVTGERAEESPARARYRPFEPHRTACARRHVDHWRPILAWPEAQVWDAIAAASIRPHPAYSLGWSRLSCRCCIFGSPAQWATIRALYPEVFSEIAAREAVSGRTIQRTASVVALADRGVPYPAALADPDLAALAASDRWTLPVTERPWRLPAGAFGEASGPS</sequence>
<dbReference type="RefSeq" id="WP_221221117.1">
    <property type="nucleotide sequence ID" value="NZ_JACIDK010000006.1"/>
</dbReference>
<dbReference type="AlphaFoldDB" id="A0A840A5M6"/>
<gene>
    <name evidence="2" type="ORF">GGQ61_003598</name>
</gene>
<dbReference type="Pfam" id="PF01507">
    <property type="entry name" value="PAPS_reduct"/>
    <property type="match status" value="1"/>
</dbReference>
<accession>A0A840A5M6</accession>
<name>A0A840A5M6_9CAUL</name>
<organism evidence="2 3">
    <name type="scientific">Phenylobacterium haematophilum</name>
    <dbReference type="NCBI Taxonomy" id="98513"/>
    <lineage>
        <taxon>Bacteria</taxon>
        <taxon>Pseudomonadati</taxon>
        <taxon>Pseudomonadota</taxon>
        <taxon>Alphaproteobacteria</taxon>
        <taxon>Caulobacterales</taxon>
        <taxon>Caulobacteraceae</taxon>
        <taxon>Phenylobacterium</taxon>
    </lineage>
</organism>
<protein>
    <submittedName>
        <fullName evidence="2">3'-phosphoadenosine 5'-phosphosulfate sulfotransferase (PAPS reductase)/FAD synthetase</fullName>
    </submittedName>
</protein>
<dbReference type="Gene3D" id="3.40.50.620">
    <property type="entry name" value="HUPs"/>
    <property type="match status" value="1"/>
</dbReference>
<dbReference type="SUPFAM" id="SSF52402">
    <property type="entry name" value="Adenine nucleotide alpha hydrolases-like"/>
    <property type="match status" value="1"/>
</dbReference>
<dbReference type="InterPro" id="IPR050128">
    <property type="entry name" value="Sulfate_adenylyltrnsfr_sub2"/>
</dbReference>
<dbReference type="EMBL" id="JACIDK010000006">
    <property type="protein sequence ID" value="MBB3892860.1"/>
    <property type="molecule type" value="Genomic_DNA"/>
</dbReference>
<dbReference type="PANTHER" id="PTHR43196">
    <property type="entry name" value="SULFATE ADENYLYLTRANSFERASE SUBUNIT 2"/>
    <property type="match status" value="1"/>
</dbReference>
<evidence type="ECO:0000313" key="2">
    <source>
        <dbReference type="EMBL" id="MBB3892860.1"/>
    </source>
</evidence>
<comment type="caution">
    <text evidence="2">The sequence shown here is derived from an EMBL/GenBank/DDBJ whole genome shotgun (WGS) entry which is preliminary data.</text>
</comment>
<reference evidence="2 3" key="1">
    <citation type="submission" date="2020-08" db="EMBL/GenBank/DDBJ databases">
        <title>Genomic Encyclopedia of Type Strains, Phase IV (KMG-IV): sequencing the most valuable type-strain genomes for metagenomic binning, comparative biology and taxonomic classification.</title>
        <authorList>
            <person name="Goeker M."/>
        </authorList>
    </citation>
    <scope>NUCLEOTIDE SEQUENCE [LARGE SCALE GENOMIC DNA]</scope>
    <source>
        <strain evidence="2 3">DSM 21793</strain>
    </source>
</reference>
<proteinExistence type="predicted"/>
<evidence type="ECO:0000313" key="3">
    <source>
        <dbReference type="Proteomes" id="UP000530564"/>
    </source>
</evidence>
<dbReference type="InterPro" id="IPR002500">
    <property type="entry name" value="PAPS_reduct_dom"/>
</dbReference>
<evidence type="ECO:0000259" key="1">
    <source>
        <dbReference type="Pfam" id="PF01507"/>
    </source>
</evidence>
<dbReference type="Proteomes" id="UP000530564">
    <property type="component" value="Unassembled WGS sequence"/>
</dbReference>
<feature type="domain" description="Phosphoadenosine phosphosulphate reductase" evidence="1">
    <location>
        <begin position="141"/>
        <end position="238"/>
    </location>
</feature>
<keyword evidence="2" id="KW-0808">Transferase</keyword>
<keyword evidence="3" id="KW-1185">Reference proteome</keyword>
<dbReference type="GO" id="GO:0016740">
    <property type="term" value="F:transferase activity"/>
    <property type="evidence" value="ECO:0007669"/>
    <property type="project" value="UniProtKB-KW"/>
</dbReference>